<protein>
    <submittedName>
        <fullName evidence="3">Uncharacterized protein C1orf105 homolog</fullName>
    </submittedName>
</protein>
<feature type="compositionally biased region" description="Basic and acidic residues" evidence="1">
    <location>
        <begin position="20"/>
        <end position="35"/>
    </location>
</feature>
<dbReference type="GeneID" id="112921737"/>
<gene>
    <name evidence="3" type="primary">C13H1orf105</name>
</gene>
<sequence>MSPSGVHTSLRARVLAGNSREARGRRPLLHKETCRRQNGPSPPASPGRRLLLPDLTPSTETTVSWAAPAGRPGAPLAAAGTPAQRAPGRRPGQRPAPHLRGVGRVSPGTPHSPSPASTASAASAAAAHQPCACAGVAEEKEARRRGRPLEDPPARSSRSSAAGQRRPPTSAPVRGSAALATPAEHFRVRPPPPRGESAFPRPAELRGSLLPPAGHPRNSRLLSRGRAAPSLGKSKRPKERLDYLGSERRGTEAGLVSVPKFGKIPWLSEASFINKPLVLSLPKRYPQNSATFLISSKKDMNLPILFQVPDVLSKARRIQSNPMLIRNKQLCSTCQEIKMVQPKPVIIPHNLKLSFENLMSHRMSLHPPKAQAVLKHSHNDISTESIHYRLPILGPRTAVFNELLADTYATLQETQLSSLPRKEPMGKRVRQ</sequence>
<evidence type="ECO:0000313" key="3">
    <source>
        <dbReference type="RefSeq" id="XP_025856849.2"/>
    </source>
</evidence>
<dbReference type="RefSeq" id="XP_025856849.2">
    <property type="nucleotide sequence ID" value="XM_026001064.2"/>
</dbReference>
<evidence type="ECO:0000256" key="1">
    <source>
        <dbReference type="SAM" id="MobiDB-lite"/>
    </source>
</evidence>
<feature type="compositionally biased region" description="Low complexity" evidence="1">
    <location>
        <begin position="154"/>
        <end position="168"/>
    </location>
</feature>
<name>A0A3Q7SAH0_VULVU</name>
<reference key="1">
    <citation type="submission" date="2019-01" db="UniProtKB">
        <authorList>
            <consortium name="RefSeq"/>
        </authorList>
    </citation>
    <scope>IDENTIFICATION</scope>
</reference>
<dbReference type="Pfam" id="PF15081">
    <property type="entry name" value="DUF4548"/>
    <property type="match status" value="1"/>
</dbReference>
<dbReference type="PANTHER" id="PTHR39410:SF1">
    <property type="entry name" value="RIKEN CDNA 4930558K02 GENE"/>
    <property type="match status" value="1"/>
</dbReference>
<dbReference type="InterPro" id="IPR027845">
    <property type="entry name" value="DUF4548"/>
</dbReference>
<accession>A0A3Q7SAH0</accession>
<dbReference type="PANTHER" id="PTHR39410">
    <property type="entry name" value="RIKEN CDNA 4930558K02 GENE"/>
    <property type="match status" value="1"/>
</dbReference>
<evidence type="ECO:0000313" key="2">
    <source>
        <dbReference type="Proteomes" id="UP001652641"/>
    </source>
</evidence>
<dbReference type="CTD" id="360864"/>
<keyword evidence="2" id="KW-1185">Reference proteome</keyword>
<feature type="compositionally biased region" description="Low complexity" evidence="1">
    <location>
        <begin position="106"/>
        <end position="135"/>
    </location>
</feature>
<feature type="compositionally biased region" description="Low complexity" evidence="1">
    <location>
        <begin position="66"/>
        <end position="86"/>
    </location>
</feature>
<dbReference type="AlphaFoldDB" id="A0A3Q7SAH0"/>
<dbReference type="Proteomes" id="UP001652641">
    <property type="component" value="Chromosome 13"/>
</dbReference>
<organism evidence="2 3">
    <name type="scientific">Vulpes vulpes</name>
    <name type="common">Red fox</name>
    <dbReference type="NCBI Taxonomy" id="9627"/>
    <lineage>
        <taxon>Eukaryota</taxon>
        <taxon>Metazoa</taxon>
        <taxon>Chordata</taxon>
        <taxon>Craniata</taxon>
        <taxon>Vertebrata</taxon>
        <taxon>Euteleostomi</taxon>
        <taxon>Mammalia</taxon>
        <taxon>Eutheria</taxon>
        <taxon>Laurasiatheria</taxon>
        <taxon>Carnivora</taxon>
        <taxon>Caniformia</taxon>
        <taxon>Canidae</taxon>
        <taxon>Vulpes</taxon>
    </lineage>
</organism>
<feature type="region of interest" description="Disordered" evidence="1">
    <location>
        <begin position="1"/>
        <end position="242"/>
    </location>
</feature>
<proteinExistence type="predicted"/>
<dbReference type="KEGG" id="vvp:112921737"/>
<reference evidence="3" key="2">
    <citation type="submission" date="2025-08" db="UniProtKB">
        <authorList>
            <consortium name="RefSeq"/>
        </authorList>
    </citation>
    <scope>IDENTIFICATION</scope>
    <source>
        <tissue evidence="3">Cell line</tissue>
    </source>
</reference>
<feature type="compositionally biased region" description="Basic and acidic residues" evidence="1">
    <location>
        <begin position="137"/>
        <end position="153"/>
    </location>
</feature>
<dbReference type="STRING" id="9627.ENSVVUP00000019708"/>